<dbReference type="SMART" id="SM00418">
    <property type="entry name" value="HTH_ARSR"/>
    <property type="match status" value="1"/>
</dbReference>
<dbReference type="CDD" id="cd00090">
    <property type="entry name" value="HTH_ARSR"/>
    <property type="match status" value="1"/>
</dbReference>
<evidence type="ECO:0000256" key="2">
    <source>
        <dbReference type="ARBA" id="ARBA00023125"/>
    </source>
</evidence>
<gene>
    <name evidence="5" type="primary">bigR_2</name>
    <name evidence="5" type="ORF">MCHLDSM_01649</name>
</gene>
<dbReference type="Pfam" id="PF01022">
    <property type="entry name" value="HTH_5"/>
    <property type="match status" value="1"/>
</dbReference>
<dbReference type="AlphaFoldDB" id="A0A0J6WBT7"/>
<dbReference type="EMBL" id="JYNL01000015">
    <property type="protein sequence ID" value="KMO80685.1"/>
    <property type="molecule type" value="Genomic_DNA"/>
</dbReference>
<sequence>MKSGSVDPAMCGNVDAATALFHSLSDGTRLAILRRLAVGEARVVDLTGELGLAQSTVSAHLACLRDCGLVDFRPQGRASVYRLARPELLDMLRAAEAVLEATGNAVALCPNYGHPTERKKVGR</sequence>
<feature type="domain" description="HTH arsR-type" evidence="4">
    <location>
        <begin position="9"/>
        <end position="103"/>
    </location>
</feature>
<organism evidence="5 6">
    <name type="scientific">Mycolicibacterium chlorophenolicum</name>
    <dbReference type="NCBI Taxonomy" id="37916"/>
    <lineage>
        <taxon>Bacteria</taxon>
        <taxon>Bacillati</taxon>
        <taxon>Actinomycetota</taxon>
        <taxon>Actinomycetes</taxon>
        <taxon>Mycobacteriales</taxon>
        <taxon>Mycobacteriaceae</taxon>
        <taxon>Mycolicibacterium</taxon>
    </lineage>
</organism>
<keyword evidence="1" id="KW-0805">Transcription regulation</keyword>
<name>A0A0J6WBT7_9MYCO</name>
<dbReference type="PANTHER" id="PTHR43132">
    <property type="entry name" value="ARSENICAL RESISTANCE OPERON REPRESSOR ARSR-RELATED"/>
    <property type="match status" value="1"/>
</dbReference>
<evidence type="ECO:0000313" key="6">
    <source>
        <dbReference type="Proteomes" id="UP000036513"/>
    </source>
</evidence>
<dbReference type="InterPro" id="IPR036390">
    <property type="entry name" value="WH_DNA-bd_sf"/>
</dbReference>
<evidence type="ECO:0000256" key="3">
    <source>
        <dbReference type="ARBA" id="ARBA00023163"/>
    </source>
</evidence>
<keyword evidence="2" id="KW-0238">DNA-binding</keyword>
<protein>
    <submittedName>
        <fullName evidence="5">Biofilm growth-associated repressor</fullName>
    </submittedName>
</protein>
<dbReference type="PRINTS" id="PR00778">
    <property type="entry name" value="HTHARSR"/>
</dbReference>
<evidence type="ECO:0000256" key="1">
    <source>
        <dbReference type="ARBA" id="ARBA00023015"/>
    </source>
</evidence>
<dbReference type="PATRIC" id="fig|37916.4.peg.1548"/>
<dbReference type="GO" id="GO:0003700">
    <property type="term" value="F:DNA-binding transcription factor activity"/>
    <property type="evidence" value="ECO:0007669"/>
    <property type="project" value="InterPro"/>
</dbReference>
<dbReference type="STRING" id="37916.MCHLDSM_01649"/>
<comment type="caution">
    <text evidence="5">The sequence shown here is derived from an EMBL/GenBank/DDBJ whole genome shotgun (WGS) entry which is preliminary data.</text>
</comment>
<dbReference type="InterPro" id="IPR001845">
    <property type="entry name" value="HTH_ArsR_DNA-bd_dom"/>
</dbReference>
<keyword evidence="3" id="KW-0804">Transcription</keyword>
<proteinExistence type="predicted"/>
<dbReference type="SUPFAM" id="SSF46785">
    <property type="entry name" value="Winged helix' DNA-binding domain"/>
    <property type="match status" value="1"/>
</dbReference>
<dbReference type="PROSITE" id="PS50987">
    <property type="entry name" value="HTH_ARSR_2"/>
    <property type="match status" value="1"/>
</dbReference>
<dbReference type="NCBIfam" id="NF033788">
    <property type="entry name" value="HTH_metalloreg"/>
    <property type="match status" value="1"/>
</dbReference>
<dbReference type="InterPro" id="IPR036388">
    <property type="entry name" value="WH-like_DNA-bd_sf"/>
</dbReference>
<dbReference type="InterPro" id="IPR051011">
    <property type="entry name" value="Metal_resp_trans_reg"/>
</dbReference>
<evidence type="ECO:0000259" key="4">
    <source>
        <dbReference type="PROSITE" id="PS50987"/>
    </source>
</evidence>
<keyword evidence="6" id="KW-1185">Reference proteome</keyword>
<dbReference type="Gene3D" id="1.10.10.10">
    <property type="entry name" value="Winged helix-like DNA-binding domain superfamily/Winged helix DNA-binding domain"/>
    <property type="match status" value="1"/>
</dbReference>
<dbReference type="Proteomes" id="UP000036513">
    <property type="component" value="Unassembled WGS sequence"/>
</dbReference>
<evidence type="ECO:0000313" key="5">
    <source>
        <dbReference type="EMBL" id="KMO80685.1"/>
    </source>
</evidence>
<dbReference type="GO" id="GO:0003677">
    <property type="term" value="F:DNA binding"/>
    <property type="evidence" value="ECO:0007669"/>
    <property type="project" value="UniProtKB-KW"/>
</dbReference>
<dbReference type="RefSeq" id="WP_013470139.1">
    <property type="nucleotide sequence ID" value="NZ_JYNL01000015.1"/>
</dbReference>
<dbReference type="PANTHER" id="PTHR43132:SF2">
    <property type="entry name" value="ARSENICAL RESISTANCE OPERON REPRESSOR ARSR-RELATED"/>
    <property type="match status" value="1"/>
</dbReference>
<dbReference type="InterPro" id="IPR011991">
    <property type="entry name" value="ArsR-like_HTH"/>
</dbReference>
<accession>A0A0J6WBT7</accession>
<reference evidence="5 6" key="1">
    <citation type="journal article" date="2015" name="Genome Biol. Evol.">
        <title>Characterization of Three Mycobacterium spp. with Potential Use in Bioremediation by Genome Sequencing and Comparative Genomics.</title>
        <authorList>
            <person name="Das S."/>
            <person name="Pettersson B.M."/>
            <person name="Behra P.R."/>
            <person name="Ramesh M."/>
            <person name="Dasgupta S."/>
            <person name="Bhattacharya A."/>
            <person name="Kirsebom L.A."/>
        </authorList>
    </citation>
    <scope>NUCLEOTIDE SEQUENCE [LARGE SCALE GENOMIC DNA]</scope>
    <source>
        <strain evidence="5 6">DSM 43826</strain>
    </source>
</reference>